<dbReference type="PANTHER" id="PTHR38592:SF3">
    <property type="entry name" value="BLL4819 PROTEIN"/>
    <property type="match status" value="1"/>
</dbReference>
<sequence>MPEPSRADQGAMSPRPAGRDPRLDVFRGIALVMIFINHVPGTVFERFTSRNFGFSDAAEGFVLMSGIAAGLAYSSGLRHRPFWPGIARIWARARQLYFMHIVTSVLALGIFAIAARFFGLYELLLTINIAPAIRDPLGAVIGLGTLGHQLGYFNILPLYAALLLVTPAMILIGLRQPLVLLALAILGWVLAGQFRINVPAYPNPGGWFFNPFSWQLIFVLGLIGGLAMKSGRSFYPKSRLLFWLSAFILLFVLVWMKVPPVGRAAGATLGWLRDLGVPFYLVSFDKTFLSLPRLLHALALAYVLVSLPVVLQFARSRFVEPLALIGRNGLAVFATGSVLSILIQAIRAGVETGIAGDGLLLLAGLGIQVLLALSLEATRRSTEQKRQRQATLQ</sequence>
<dbReference type="RefSeq" id="WP_127188511.1">
    <property type="nucleotide sequence ID" value="NZ_RZNJ01000003.1"/>
</dbReference>
<keyword evidence="1" id="KW-0812">Transmembrane</keyword>
<accession>A0A433XB12</accession>
<feature type="transmembrane region" description="Helical" evidence="1">
    <location>
        <begin position="208"/>
        <end position="228"/>
    </location>
</feature>
<comment type="caution">
    <text evidence="2">The sequence shown here is derived from an EMBL/GenBank/DDBJ whole genome shotgun (WGS) entry which is preliminary data.</text>
</comment>
<feature type="transmembrane region" description="Helical" evidence="1">
    <location>
        <begin position="21"/>
        <end position="40"/>
    </location>
</feature>
<dbReference type="AlphaFoldDB" id="A0A433XB12"/>
<organism evidence="2 3">
    <name type="scientific">Arsenicitalea aurantiaca</name>
    <dbReference type="NCBI Taxonomy" id="1783274"/>
    <lineage>
        <taxon>Bacteria</taxon>
        <taxon>Pseudomonadati</taxon>
        <taxon>Pseudomonadota</taxon>
        <taxon>Alphaproteobacteria</taxon>
        <taxon>Hyphomicrobiales</taxon>
        <taxon>Devosiaceae</taxon>
        <taxon>Arsenicitalea</taxon>
    </lineage>
</organism>
<feature type="transmembrane region" description="Helical" evidence="1">
    <location>
        <begin position="152"/>
        <end position="171"/>
    </location>
</feature>
<proteinExistence type="predicted"/>
<feature type="transmembrane region" description="Helical" evidence="1">
    <location>
        <begin position="358"/>
        <end position="378"/>
    </location>
</feature>
<dbReference type="InterPro" id="IPR014550">
    <property type="entry name" value="UCP028704_OpgC"/>
</dbReference>
<feature type="transmembrane region" description="Helical" evidence="1">
    <location>
        <begin position="294"/>
        <end position="313"/>
    </location>
</feature>
<evidence type="ECO:0000313" key="2">
    <source>
        <dbReference type="EMBL" id="RUT31265.1"/>
    </source>
</evidence>
<evidence type="ECO:0000256" key="1">
    <source>
        <dbReference type="SAM" id="Phobius"/>
    </source>
</evidence>
<dbReference type="OrthoDB" id="9775975at2"/>
<gene>
    <name evidence="2" type="ORF">EMQ25_10420</name>
</gene>
<dbReference type="Proteomes" id="UP000281547">
    <property type="component" value="Unassembled WGS sequence"/>
</dbReference>
<feature type="transmembrane region" description="Helical" evidence="1">
    <location>
        <begin position="240"/>
        <end position="258"/>
    </location>
</feature>
<keyword evidence="1" id="KW-0472">Membrane</keyword>
<feature type="transmembrane region" description="Helical" evidence="1">
    <location>
        <begin position="325"/>
        <end position="346"/>
    </location>
</feature>
<feature type="transmembrane region" description="Helical" evidence="1">
    <location>
        <begin position="178"/>
        <end position="196"/>
    </location>
</feature>
<dbReference type="PANTHER" id="PTHR38592">
    <property type="entry name" value="BLL4819 PROTEIN"/>
    <property type="match status" value="1"/>
</dbReference>
<name>A0A433XB12_9HYPH</name>
<protein>
    <submittedName>
        <fullName evidence="2">OpgC domain-containing protein</fullName>
    </submittedName>
</protein>
<keyword evidence="1" id="KW-1133">Transmembrane helix</keyword>
<feature type="transmembrane region" description="Helical" evidence="1">
    <location>
        <begin position="60"/>
        <end position="77"/>
    </location>
</feature>
<reference evidence="2 3" key="1">
    <citation type="journal article" date="2016" name="Int. J. Syst. Evol. Microbiol.">
        <title>Arsenicitalea aurantiaca gen. nov., sp. nov., a new member of the family Hyphomicrobiaceae, isolated from high-arsenic sediment.</title>
        <authorList>
            <person name="Mu Y."/>
            <person name="Zhou L."/>
            <person name="Zeng X.C."/>
            <person name="Liu L."/>
            <person name="Pan Y."/>
            <person name="Chen X."/>
            <person name="Wang J."/>
            <person name="Li S."/>
            <person name="Li W.J."/>
            <person name="Wang Y."/>
        </authorList>
    </citation>
    <scope>NUCLEOTIDE SEQUENCE [LARGE SCALE GENOMIC DNA]</scope>
    <source>
        <strain evidence="2 3">42-50</strain>
    </source>
</reference>
<dbReference type="PIRSF" id="PIRSF028704">
    <property type="entry name" value="UPC028704"/>
    <property type="match status" value="1"/>
</dbReference>
<dbReference type="EMBL" id="RZNJ01000003">
    <property type="protein sequence ID" value="RUT31265.1"/>
    <property type="molecule type" value="Genomic_DNA"/>
</dbReference>
<feature type="transmembrane region" description="Helical" evidence="1">
    <location>
        <begin position="97"/>
        <end position="118"/>
    </location>
</feature>
<keyword evidence="3" id="KW-1185">Reference proteome</keyword>
<evidence type="ECO:0000313" key="3">
    <source>
        <dbReference type="Proteomes" id="UP000281547"/>
    </source>
</evidence>
<dbReference type="Pfam" id="PF10129">
    <property type="entry name" value="OpgC_C"/>
    <property type="match status" value="1"/>
</dbReference>